<protein>
    <submittedName>
        <fullName evidence="2">Uncharacterized protein</fullName>
    </submittedName>
</protein>
<feature type="transmembrane region" description="Helical" evidence="1">
    <location>
        <begin position="26"/>
        <end position="46"/>
    </location>
</feature>
<feature type="transmembrane region" description="Helical" evidence="1">
    <location>
        <begin position="67"/>
        <end position="87"/>
    </location>
</feature>
<evidence type="ECO:0000256" key="1">
    <source>
        <dbReference type="SAM" id="Phobius"/>
    </source>
</evidence>
<dbReference type="EMBL" id="KN822102">
    <property type="protein sequence ID" value="KIM57304.1"/>
    <property type="molecule type" value="Genomic_DNA"/>
</dbReference>
<name>A0A0C3DM26_9AGAM</name>
<dbReference type="Proteomes" id="UP000053989">
    <property type="component" value="Unassembled WGS sequence"/>
</dbReference>
<dbReference type="HOGENOM" id="CLU_035509_14_4_1"/>
<feature type="transmembrane region" description="Helical" evidence="1">
    <location>
        <begin position="102"/>
        <end position="120"/>
    </location>
</feature>
<keyword evidence="1" id="KW-1133">Transmembrane helix</keyword>
<accession>A0A0C3DM26</accession>
<dbReference type="InParanoid" id="A0A0C3DM26"/>
<dbReference type="AlphaFoldDB" id="A0A0C3DM26"/>
<gene>
    <name evidence="2" type="ORF">SCLCIDRAFT_1138909</name>
</gene>
<proteinExistence type="predicted"/>
<keyword evidence="3" id="KW-1185">Reference proteome</keyword>
<reference evidence="3" key="2">
    <citation type="submission" date="2015-01" db="EMBL/GenBank/DDBJ databases">
        <title>Evolutionary Origins and Diversification of the Mycorrhizal Mutualists.</title>
        <authorList>
            <consortium name="DOE Joint Genome Institute"/>
            <consortium name="Mycorrhizal Genomics Consortium"/>
            <person name="Kohler A."/>
            <person name="Kuo A."/>
            <person name="Nagy L.G."/>
            <person name="Floudas D."/>
            <person name="Copeland A."/>
            <person name="Barry K.W."/>
            <person name="Cichocki N."/>
            <person name="Veneault-Fourrey C."/>
            <person name="LaButti K."/>
            <person name="Lindquist E.A."/>
            <person name="Lipzen A."/>
            <person name="Lundell T."/>
            <person name="Morin E."/>
            <person name="Murat C."/>
            <person name="Riley R."/>
            <person name="Ohm R."/>
            <person name="Sun H."/>
            <person name="Tunlid A."/>
            <person name="Henrissat B."/>
            <person name="Grigoriev I.V."/>
            <person name="Hibbett D.S."/>
            <person name="Martin F."/>
        </authorList>
    </citation>
    <scope>NUCLEOTIDE SEQUENCE [LARGE SCALE GENOMIC DNA]</scope>
    <source>
        <strain evidence="3">Foug A</strain>
    </source>
</reference>
<reference evidence="2 3" key="1">
    <citation type="submission" date="2014-04" db="EMBL/GenBank/DDBJ databases">
        <authorList>
            <consortium name="DOE Joint Genome Institute"/>
            <person name="Kuo A."/>
            <person name="Kohler A."/>
            <person name="Nagy L.G."/>
            <person name="Floudas D."/>
            <person name="Copeland A."/>
            <person name="Barry K.W."/>
            <person name="Cichocki N."/>
            <person name="Veneault-Fourrey C."/>
            <person name="LaButti K."/>
            <person name="Lindquist E.A."/>
            <person name="Lipzen A."/>
            <person name="Lundell T."/>
            <person name="Morin E."/>
            <person name="Murat C."/>
            <person name="Sun H."/>
            <person name="Tunlid A."/>
            <person name="Henrissat B."/>
            <person name="Grigoriev I.V."/>
            <person name="Hibbett D.S."/>
            <person name="Martin F."/>
            <person name="Nordberg H.P."/>
            <person name="Cantor M.N."/>
            <person name="Hua S.X."/>
        </authorList>
    </citation>
    <scope>NUCLEOTIDE SEQUENCE [LARGE SCALE GENOMIC DNA]</scope>
    <source>
        <strain evidence="2 3">Foug A</strain>
    </source>
</reference>
<keyword evidence="1" id="KW-0812">Transmembrane</keyword>
<dbReference type="OrthoDB" id="3349377at2759"/>
<sequence>MFRCRGQYYNHIAICYGYIVPAYTHIWVPSFTFDTILALLAVWAGIKHSRQQSYAHSRFNKPRLVDILIHGNVVYFISPLVTFILLLKTGVSDEVTWFADTLLFRAPVAIFAGCRLILSIRQAAGSSTVRQYSMSAWGTSSTAVAGSSQGP</sequence>
<evidence type="ECO:0000313" key="3">
    <source>
        <dbReference type="Proteomes" id="UP000053989"/>
    </source>
</evidence>
<keyword evidence="1" id="KW-0472">Membrane</keyword>
<organism evidence="2 3">
    <name type="scientific">Scleroderma citrinum Foug A</name>
    <dbReference type="NCBI Taxonomy" id="1036808"/>
    <lineage>
        <taxon>Eukaryota</taxon>
        <taxon>Fungi</taxon>
        <taxon>Dikarya</taxon>
        <taxon>Basidiomycota</taxon>
        <taxon>Agaricomycotina</taxon>
        <taxon>Agaricomycetes</taxon>
        <taxon>Agaricomycetidae</taxon>
        <taxon>Boletales</taxon>
        <taxon>Sclerodermatineae</taxon>
        <taxon>Sclerodermataceae</taxon>
        <taxon>Scleroderma</taxon>
    </lineage>
</organism>
<evidence type="ECO:0000313" key="2">
    <source>
        <dbReference type="EMBL" id="KIM57304.1"/>
    </source>
</evidence>